<comment type="subcellular location">
    <subcellularLocation>
        <location evidence="1 7">Cell membrane</location>
        <topology evidence="1 7">Multi-pass membrane protein</topology>
    </subcellularLocation>
</comment>
<keyword evidence="4 7" id="KW-0812">Transmembrane</keyword>
<feature type="domain" description="ABC transmembrane type-1" evidence="9">
    <location>
        <begin position="94"/>
        <end position="308"/>
    </location>
</feature>
<feature type="transmembrane region" description="Helical" evidence="7">
    <location>
        <begin position="184"/>
        <end position="206"/>
    </location>
</feature>
<dbReference type="Proteomes" id="UP000294508">
    <property type="component" value="Unassembled WGS sequence"/>
</dbReference>
<dbReference type="Pfam" id="PF00528">
    <property type="entry name" value="BPD_transp_1"/>
    <property type="match status" value="1"/>
</dbReference>
<evidence type="ECO:0000259" key="9">
    <source>
        <dbReference type="PROSITE" id="PS50928"/>
    </source>
</evidence>
<keyword evidence="11" id="KW-1185">Reference proteome</keyword>
<dbReference type="Gene3D" id="1.10.3720.10">
    <property type="entry name" value="MetI-like"/>
    <property type="match status" value="1"/>
</dbReference>
<dbReference type="CDD" id="cd06261">
    <property type="entry name" value="TM_PBP2"/>
    <property type="match status" value="1"/>
</dbReference>
<dbReference type="AlphaFoldDB" id="A0A4R2HDB8"/>
<comment type="caution">
    <text evidence="10">The sequence shown here is derived from an EMBL/GenBank/DDBJ whole genome shotgun (WGS) entry which is preliminary data.</text>
</comment>
<dbReference type="InterPro" id="IPR051393">
    <property type="entry name" value="ABC_transporter_permease"/>
</dbReference>
<evidence type="ECO:0000313" key="10">
    <source>
        <dbReference type="EMBL" id="TCO26270.1"/>
    </source>
</evidence>
<evidence type="ECO:0000313" key="11">
    <source>
        <dbReference type="Proteomes" id="UP000294508"/>
    </source>
</evidence>
<keyword evidence="6 7" id="KW-0472">Membrane</keyword>
<keyword evidence="3" id="KW-1003">Cell membrane</keyword>
<keyword evidence="5 7" id="KW-1133">Transmembrane helix</keyword>
<dbReference type="PANTHER" id="PTHR30193:SF41">
    <property type="entry name" value="DIACETYLCHITOBIOSE UPTAKE SYSTEM PERMEASE PROTEIN NGCF"/>
    <property type="match status" value="1"/>
</dbReference>
<sequence>MTAGLIAPAETSTEVPAGADRPPRFSWSRARETSANQLFLVPVALVFVVLLVVPLTQTFYWSFTDFTGYSADVKFVGFSNYGKVLTDPSMLAGLGFTLAFTIGTAVLITVVAIPLAVVLNKKFFARNLVRSVFFFPAIPSIAILGLVWGYILSPLGSGVLNSVLDSLFSAGPYPFLSDATLARVSVIVVAVWGGAGWHAVLYLAYLQSIPSDYYEVATIDGASARQQFFHITLPLLTPAIVISNFLLMTGGLKVYDLPYTLTKGGPGYATYTITQSIITSGVAQGRYGLASALAVLFTIAVGLVAVAQLWVSRRIERRVL</sequence>
<evidence type="ECO:0000256" key="8">
    <source>
        <dbReference type="SAM" id="MobiDB-lite"/>
    </source>
</evidence>
<dbReference type="GO" id="GO:0005886">
    <property type="term" value="C:plasma membrane"/>
    <property type="evidence" value="ECO:0007669"/>
    <property type="project" value="UniProtKB-SubCell"/>
</dbReference>
<protein>
    <submittedName>
        <fullName evidence="10">Multiple sugar transport system permease protein/raffinose/stachyose/melibiose transport system permease protein</fullName>
    </submittedName>
</protein>
<proteinExistence type="inferred from homology"/>
<dbReference type="EMBL" id="SLWN01000007">
    <property type="protein sequence ID" value="TCO26270.1"/>
    <property type="molecule type" value="Genomic_DNA"/>
</dbReference>
<comment type="similarity">
    <text evidence="7">Belongs to the binding-protein-dependent transport system permease family.</text>
</comment>
<gene>
    <name evidence="10" type="ORF">EV652_107161</name>
</gene>
<evidence type="ECO:0000256" key="4">
    <source>
        <dbReference type="ARBA" id="ARBA00022692"/>
    </source>
</evidence>
<dbReference type="GO" id="GO:0055085">
    <property type="term" value="P:transmembrane transport"/>
    <property type="evidence" value="ECO:0007669"/>
    <property type="project" value="InterPro"/>
</dbReference>
<feature type="transmembrane region" description="Helical" evidence="7">
    <location>
        <begin position="289"/>
        <end position="311"/>
    </location>
</feature>
<feature type="region of interest" description="Disordered" evidence="8">
    <location>
        <begin position="1"/>
        <end position="20"/>
    </location>
</feature>
<feature type="transmembrane region" description="Helical" evidence="7">
    <location>
        <begin position="227"/>
        <end position="247"/>
    </location>
</feature>
<accession>A0A4R2HDB8</accession>
<feature type="transmembrane region" description="Helical" evidence="7">
    <location>
        <begin position="131"/>
        <end position="151"/>
    </location>
</feature>
<evidence type="ECO:0000256" key="5">
    <source>
        <dbReference type="ARBA" id="ARBA00022989"/>
    </source>
</evidence>
<keyword evidence="10" id="KW-0762">Sugar transport</keyword>
<dbReference type="PANTHER" id="PTHR30193">
    <property type="entry name" value="ABC TRANSPORTER PERMEASE PROTEIN"/>
    <property type="match status" value="1"/>
</dbReference>
<feature type="transmembrane region" description="Helical" evidence="7">
    <location>
        <begin position="90"/>
        <end position="119"/>
    </location>
</feature>
<dbReference type="PROSITE" id="PS50928">
    <property type="entry name" value="ABC_TM1"/>
    <property type="match status" value="1"/>
</dbReference>
<dbReference type="InterPro" id="IPR035906">
    <property type="entry name" value="MetI-like_sf"/>
</dbReference>
<feature type="transmembrane region" description="Helical" evidence="7">
    <location>
        <begin position="38"/>
        <end position="60"/>
    </location>
</feature>
<organism evidence="10 11">
    <name type="scientific">Kribbella steppae</name>
    <dbReference type="NCBI Taxonomy" id="2512223"/>
    <lineage>
        <taxon>Bacteria</taxon>
        <taxon>Bacillati</taxon>
        <taxon>Actinomycetota</taxon>
        <taxon>Actinomycetes</taxon>
        <taxon>Propionibacteriales</taxon>
        <taxon>Kribbellaceae</taxon>
        <taxon>Kribbella</taxon>
    </lineage>
</organism>
<evidence type="ECO:0000256" key="1">
    <source>
        <dbReference type="ARBA" id="ARBA00004651"/>
    </source>
</evidence>
<reference evidence="10 11" key="1">
    <citation type="journal article" date="2015" name="Stand. Genomic Sci.">
        <title>Genomic Encyclopedia of Bacterial and Archaeal Type Strains, Phase III: the genomes of soil and plant-associated and newly described type strains.</title>
        <authorList>
            <person name="Whitman W.B."/>
            <person name="Woyke T."/>
            <person name="Klenk H.P."/>
            <person name="Zhou Y."/>
            <person name="Lilburn T.G."/>
            <person name="Beck B.J."/>
            <person name="De Vos P."/>
            <person name="Vandamme P."/>
            <person name="Eisen J.A."/>
            <person name="Garrity G."/>
            <person name="Hugenholtz P."/>
            <person name="Kyrpides N.C."/>
        </authorList>
    </citation>
    <scope>NUCLEOTIDE SEQUENCE [LARGE SCALE GENOMIC DNA]</scope>
    <source>
        <strain evidence="10 11">VKM Ac-2572</strain>
    </source>
</reference>
<evidence type="ECO:0000256" key="7">
    <source>
        <dbReference type="RuleBase" id="RU363032"/>
    </source>
</evidence>
<dbReference type="SUPFAM" id="SSF161098">
    <property type="entry name" value="MetI-like"/>
    <property type="match status" value="1"/>
</dbReference>
<evidence type="ECO:0000256" key="2">
    <source>
        <dbReference type="ARBA" id="ARBA00022448"/>
    </source>
</evidence>
<evidence type="ECO:0000256" key="6">
    <source>
        <dbReference type="ARBA" id="ARBA00023136"/>
    </source>
</evidence>
<keyword evidence="2 7" id="KW-0813">Transport</keyword>
<name>A0A4R2HDB8_9ACTN</name>
<dbReference type="InterPro" id="IPR000515">
    <property type="entry name" value="MetI-like"/>
</dbReference>
<dbReference type="RefSeq" id="WP_199238319.1">
    <property type="nucleotide sequence ID" value="NZ_SLWN01000007.1"/>
</dbReference>
<evidence type="ECO:0000256" key="3">
    <source>
        <dbReference type="ARBA" id="ARBA00022475"/>
    </source>
</evidence>